<dbReference type="CDD" id="cd11453">
    <property type="entry name" value="bHLH_AtBIM_like"/>
    <property type="match status" value="1"/>
</dbReference>
<protein>
    <recommendedName>
        <fullName evidence="7">BHLH domain-containing protein</fullName>
    </recommendedName>
</protein>
<evidence type="ECO:0000259" key="7">
    <source>
        <dbReference type="PROSITE" id="PS50888"/>
    </source>
</evidence>
<dbReference type="Pfam" id="PF00010">
    <property type="entry name" value="HLH"/>
    <property type="match status" value="1"/>
</dbReference>
<feature type="compositionally biased region" description="Polar residues" evidence="6">
    <location>
        <begin position="192"/>
        <end position="209"/>
    </location>
</feature>
<name>A0A922D228_CARIL</name>
<dbReference type="SMART" id="SM00353">
    <property type="entry name" value="HLH"/>
    <property type="match status" value="1"/>
</dbReference>
<dbReference type="GO" id="GO:0003677">
    <property type="term" value="F:DNA binding"/>
    <property type="evidence" value="ECO:0007669"/>
    <property type="project" value="UniProtKB-KW"/>
</dbReference>
<evidence type="ECO:0000256" key="3">
    <source>
        <dbReference type="ARBA" id="ARBA00023125"/>
    </source>
</evidence>
<feature type="compositionally biased region" description="Low complexity" evidence="6">
    <location>
        <begin position="181"/>
        <end position="191"/>
    </location>
</feature>
<evidence type="ECO:0000256" key="5">
    <source>
        <dbReference type="ARBA" id="ARBA00023242"/>
    </source>
</evidence>
<reference evidence="8" key="1">
    <citation type="submission" date="2021-01" db="EMBL/GenBank/DDBJ databases">
        <authorList>
            <person name="Lovell J.T."/>
            <person name="Bentley N."/>
            <person name="Bhattarai G."/>
            <person name="Jenkins J.W."/>
            <person name="Sreedasyam A."/>
            <person name="Alarcon Y."/>
            <person name="Bock C."/>
            <person name="Boston L."/>
            <person name="Carlson J."/>
            <person name="Cervantes K."/>
            <person name="Clermont K."/>
            <person name="Krom N."/>
            <person name="Kubenka K."/>
            <person name="Mamidi S."/>
            <person name="Mattison C."/>
            <person name="Monteros M."/>
            <person name="Pisani C."/>
            <person name="Plott C."/>
            <person name="Rajasekar S."/>
            <person name="Rhein H.S."/>
            <person name="Rohla C."/>
            <person name="Song M."/>
            <person name="Hilaire R.S."/>
            <person name="Shu S."/>
            <person name="Wells L."/>
            <person name="Wang X."/>
            <person name="Webber J."/>
            <person name="Heerema R.J."/>
            <person name="Klein P."/>
            <person name="Conner P."/>
            <person name="Grauke L."/>
            <person name="Grimwood J."/>
            <person name="Schmutz J."/>
            <person name="Randall J.J."/>
        </authorList>
    </citation>
    <scope>NUCLEOTIDE SEQUENCE</scope>
    <source>
        <tissue evidence="8">Leaf</tissue>
    </source>
</reference>
<dbReference type="InterPro" id="IPR011598">
    <property type="entry name" value="bHLH_dom"/>
</dbReference>
<evidence type="ECO:0000256" key="6">
    <source>
        <dbReference type="SAM" id="MobiDB-lite"/>
    </source>
</evidence>
<keyword evidence="2" id="KW-0805">Transcription regulation</keyword>
<keyword evidence="4" id="KW-0804">Transcription</keyword>
<keyword evidence="5" id="KW-0539">Nucleus</keyword>
<feature type="compositionally biased region" description="Polar residues" evidence="6">
    <location>
        <begin position="549"/>
        <end position="559"/>
    </location>
</feature>
<evidence type="ECO:0000256" key="1">
    <source>
        <dbReference type="ARBA" id="ARBA00004123"/>
    </source>
</evidence>
<dbReference type="GO" id="GO:0005634">
    <property type="term" value="C:nucleus"/>
    <property type="evidence" value="ECO:0007669"/>
    <property type="project" value="UniProtKB-SubCell"/>
</dbReference>
<evidence type="ECO:0000313" key="9">
    <source>
        <dbReference type="Proteomes" id="UP000811246"/>
    </source>
</evidence>
<keyword evidence="3" id="KW-0238">DNA-binding</keyword>
<dbReference type="PROSITE" id="PS50888">
    <property type="entry name" value="BHLH"/>
    <property type="match status" value="1"/>
</dbReference>
<evidence type="ECO:0000256" key="4">
    <source>
        <dbReference type="ARBA" id="ARBA00023163"/>
    </source>
</evidence>
<dbReference type="FunFam" id="4.10.280.10:FF:000093">
    <property type="entry name" value="BHLH domain class transcription factor"/>
    <property type="match status" value="1"/>
</dbReference>
<organism evidence="8 9">
    <name type="scientific">Carya illinoinensis</name>
    <name type="common">Pecan</name>
    <dbReference type="NCBI Taxonomy" id="32201"/>
    <lineage>
        <taxon>Eukaryota</taxon>
        <taxon>Viridiplantae</taxon>
        <taxon>Streptophyta</taxon>
        <taxon>Embryophyta</taxon>
        <taxon>Tracheophyta</taxon>
        <taxon>Spermatophyta</taxon>
        <taxon>Magnoliopsida</taxon>
        <taxon>eudicotyledons</taxon>
        <taxon>Gunneridae</taxon>
        <taxon>Pentapetalae</taxon>
        <taxon>rosids</taxon>
        <taxon>fabids</taxon>
        <taxon>Fagales</taxon>
        <taxon>Juglandaceae</taxon>
        <taxon>Carya</taxon>
    </lineage>
</organism>
<feature type="domain" description="BHLH" evidence="7">
    <location>
        <begin position="273"/>
        <end position="323"/>
    </location>
</feature>
<dbReference type="PANTHER" id="PTHR46412:SF3">
    <property type="entry name" value="TRANSCRIPTION FACTOR BIM1"/>
    <property type="match status" value="1"/>
</dbReference>
<dbReference type="GO" id="GO:0006351">
    <property type="term" value="P:DNA-templated transcription"/>
    <property type="evidence" value="ECO:0007669"/>
    <property type="project" value="InterPro"/>
</dbReference>
<dbReference type="EMBL" id="CM031839">
    <property type="protein sequence ID" value="KAG6675417.1"/>
    <property type="molecule type" value="Genomic_DNA"/>
</dbReference>
<feature type="compositionally biased region" description="Polar residues" evidence="6">
    <location>
        <begin position="530"/>
        <end position="540"/>
    </location>
</feature>
<dbReference type="AlphaFoldDB" id="A0A922D228"/>
<comment type="subcellular location">
    <subcellularLocation>
        <location evidence="1">Nucleus</location>
    </subcellularLocation>
</comment>
<evidence type="ECO:0000313" key="8">
    <source>
        <dbReference type="EMBL" id="KAG6675417.1"/>
    </source>
</evidence>
<accession>A0A922D228</accession>
<dbReference type="InterPro" id="IPR044295">
    <property type="entry name" value="BIM1/2/3"/>
</dbReference>
<dbReference type="PANTHER" id="PTHR46412">
    <property type="entry name" value="BES1-INTERACTING MYC-LIKE PROTEIN"/>
    <property type="match status" value="1"/>
</dbReference>
<evidence type="ECO:0000256" key="2">
    <source>
        <dbReference type="ARBA" id="ARBA00023015"/>
    </source>
</evidence>
<feature type="region of interest" description="Disordered" evidence="6">
    <location>
        <begin position="529"/>
        <end position="578"/>
    </location>
</feature>
<comment type="caution">
    <text evidence="8">The sequence shown here is derived from an EMBL/GenBank/DDBJ whole genome shotgun (WGS) entry which is preliminary data.</text>
</comment>
<feature type="region of interest" description="Disordered" evidence="6">
    <location>
        <begin position="267"/>
        <end position="286"/>
    </location>
</feature>
<dbReference type="GO" id="GO:0003700">
    <property type="term" value="F:DNA-binding transcription factor activity"/>
    <property type="evidence" value="ECO:0007669"/>
    <property type="project" value="InterPro"/>
</dbReference>
<gene>
    <name evidence="8" type="ORF">I3842_15G099900</name>
</gene>
<dbReference type="GO" id="GO:0046983">
    <property type="term" value="F:protein dimerization activity"/>
    <property type="evidence" value="ECO:0007669"/>
    <property type="project" value="InterPro"/>
</dbReference>
<feature type="region of interest" description="Disordered" evidence="6">
    <location>
        <begin position="1"/>
        <end position="81"/>
    </location>
</feature>
<proteinExistence type="predicted"/>
<sequence length="578" mass="63583">MELPQPRPYGTEGRKPTHDFLSLCSHSTSQQDPRPPPSQGGYLKTQDFLQPLERTGNSSTKEEETGIEISSTVEKSAPPTSVEHILPGGIGTYSISHISYFNHQKVPKPEGSMFTVAQTSSTDRNDENSNCSSYTGSGFTLWEESALKKGKTGKENMGENPVVKEAGVKLGQWPMAERPSHSSTNNNHRNSFGSVSPSQDVNRATGQKNKSFVEMVKSVKVGITEEDDIDDEEEFVLKKEPSTTVINTHKARGYTGELRVKVDAKTFDQKANTPRSKHSATEQRRRSKINDRFQMLRELIPHSDQKRDKASFLLEVIEYIQFLQEKVQKYEGPYQGWNHEPEKLMPWRNDHRPMDCYVDQSRGINSGSAAALVFAGKCDEKNICVSPTVAGSAQNPVESDISTTTTFKQKDHHHVITNTAMPFPMSLQPNFFPPVRTSGSVPEIPPKLASDVENIPSLPQPQLCQMRSCPTDGIATSDKLKERELTVEGGTISISSVYSQGLLSTLTQALQSSGVDLSQASISVKIELGKQSSRRATGPSSAVKDIGVPSSNQGTTRTRVASGEESDQVLKKLKTGKT</sequence>
<feature type="region of interest" description="Disordered" evidence="6">
    <location>
        <begin position="175"/>
        <end position="209"/>
    </location>
</feature>
<dbReference type="Proteomes" id="UP000811246">
    <property type="component" value="Chromosome 15"/>
</dbReference>